<dbReference type="Gene3D" id="3.40.190.290">
    <property type="match status" value="1"/>
</dbReference>
<dbReference type="Pfam" id="PF00126">
    <property type="entry name" value="HTH_1"/>
    <property type="match status" value="1"/>
</dbReference>
<dbReference type="PANTHER" id="PTHR30537:SF5">
    <property type="entry name" value="HTH-TYPE TRANSCRIPTIONAL ACTIVATOR TTDR-RELATED"/>
    <property type="match status" value="1"/>
</dbReference>
<dbReference type="OrthoDB" id="9813056at2"/>
<dbReference type="InterPro" id="IPR036390">
    <property type="entry name" value="WH_DNA-bd_sf"/>
</dbReference>
<name>F5Y3K1_RAMTT</name>
<dbReference type="STRING" id="365046.Rta_13890"/>
<organism evidence="6 7">
    <name type="scientific">Ramlibacter tataouinensis (strain ATCC BAA-407 / DSM 14655 / LMG 21543 / TTB310)</name>
    <dbReference type="NCBI Taxonomy" id="365046"/>
    <lineage>
        <taxon>Bacteria</taxon>
        <taxon>Pseudomonadati</taxon>
        <taxon>Pseudomonadota</taxon>
        <taxon>Betaproteobacteria</taxon>
        <taxon>Burkholderiales</taxon>
        <taxon>Comamonadaceae</taxon>
        <taxon>Ramlibacter</taxon>
    </lineage>
</organism>
<dbReference type="EMBL" id="CP000245">
    <property type="protein sequence ID" value="AEG92475.1"/>
    <property type="molecule type" value="Genomic_DNA"/>
</dbReference>
<dbReference type="RefSeq" id="WP_013900708.1">
    <property type="nucleotide sequence ID" value="NC_015677.1"/>
</dbReference>
<evidence type="ECO:0000256" key="4">
    <source>
        <dbReference type="ARBA" id="ARBA00023163"/>
    </source>
</evidence>
<keyword evidence="2" id="KW-0805">Transcription regulation</keyword>
<dbReference type="Proteomes" id="UP000008385">
    <property type="component" value="Chromosome"/>
</dbReference>
<dbReference type="PATRIC" id="fig|365046.3.peg.1418"/>
<keyword evidence="7" id="KW-1185">Reference proteome</keyword>
<dbReference type="InterPro" id="IPR000847">
    <property type="entry name" value="LysR_HTH_N"/>
</dbReference>
<dbReference type="GO" id="GO:0003677">
    <property type="term" value="F:DNA binding"/>
    <property type="evidence" value="ECO:0007669"/>
    <property type="project" value="UniProtKB-KW"/>
</dbReference>
<dbReference type="InterPro" id="IPR058163">
    <property type="entry name" value="LysR-type_TF_proteobact-type"/>
</dbReference>
<dbReference type="KEGG" id="rta:Rta_13890"/>
<dbReference type="PROSITE" id="PS50931">
    <property type="entry name" value="HTH_LYSR"/>
    <property type="match status" value="1"/>
</dbReference>
<protein>
    <submittedName>
        <fullName evidence="6">Transcriptional regulator, LysR family-like protein</fullName>
    </submittedName>
</protein>
<accession>F5Y3K1</accession>
<dbReference type="eggNOG" id="COG0583">
    <property type="taxonomic scope" value="Bacteria"/>
</dbReference>
<feature type="domain" description="HTH lysR-type" evidence="5">
    <location>
        <begin position="1"/>
        <end position="61"/>
    </location>
</feature>
<dbReference type="PANTHER" id="PTHR30537">
    <property type="entry name" value="HTH-TYPE TRANSCRIPTIONAL REGULATOR"/>
    <property type="match status" value="1"/>
</dbReference>
<dbReference type="GO" id="GO:0003700">
    <property type="term" value="F:DNA-binding transcription factor activity"/>
    <property type="evidence" value="ECO:0007669"/>
    <property type="project" value="InterPro"/>
</dbReference>
<proteinExistence type="inferred from homology"/>
<dbReference type="SUPFAM" id="SSF53850">
    <property type="entry name" value="Periplasmic binding protein-like II"/>
    <property type="match status" value="1"/>
</dbReference>
<evidence type="ECO:0000313" key="6">
    <source>
        <dbReference type="EMBL" id="AEG92475.1"/>
    </source>
</evidence>
<dbReference type="FunFam" id="1.10.10.10:FF:000001">
    <property type="entry name" value="LysR family transcriptional regulator"/>
    <property type="match status" value="1"/>
</dbReference>
<reference evidence="7" key="1">
    <citation type="submission" date="2006-01" db="EMBL/GenBank/DDBJ databases">
        <title>Genome of the cyst-dividing bacterium Ramlibacter tataouinensis.</title>
        <authorList>
            <person name="Barakat M."/>
            <person name="Ortet P."/>
            <person name="De Luca G."/>
            <person name="Jourlin-Castelli C."/>
            <person name="Ansaldi M."/>
            <person name="Py B."/>
            <person name="Fichant G."/>
            <person name="Coutinho P."/>
            <person name="Voulhoux R."/>
            <person name="Bastien O."/>
            <person name="Roy S."/>
            <person name="Marechal E."/>
            <person name="Henrissat B."/>
            <person name="Quentin Y."/>
            <person name="Noirot P."/>
            <person name="Filloux A."/>
            <person name="Mejean V."/>
            <person name="DuBow M."/>
            <person name="Barras F."/>
            <person name="Heulin T."/>
        </authorList>
    </citation>
    <scope>NUCLEOTIDE SEQUENCE [LARGE SCALE GENOMIC DNA]</scope>
    <source>
        <strain evidence="7">ATCC BAA-407 / DSM 14655 / LMG 21543 / TTB310</strain>
    </source>
</reference>
<dbReference type="Pfam" id="PF03466">
    <property type="entry name" value="LysR_substrate"/>
    <property type="match status" value="1"/>
</dbReference>
<keyword evidence="4" id="KW-0804">Transcription</keyword>
<comment type="similarity">
    <text evidence="1">Belongs to the LysR transcriptional regulatory family.</text>
</comment>
<reference evidence="6 7" key="2">
    <citation type="journal article" date="2011" name="PLoS ONE">
        <title>The Cyst-Dividing Bacterium Ramlibacter tataouinensis TTB310 Genome Reveals a Well-Stocked Toolbox for Adaptation to a Desert Environment.</title>
        <authorList>
            <person name="De Luca G."/>
            <person name="Barakat M."/>
            <person name="Ortet P."/>
            <person name="Fochesato S."/>
            <person name="Jourlin-Castelli C."/>
            <person name="Ansaldi M."/>
            <person name="Py B."/>
            <person name="Fichant G."/>
            <person name="Coutinho P.M."/>
            <person name="Voulhoux R."/>
            <person name="Bastien O."/>
            <person name="Marechal E."/>
            <person name="Henrissat B."/>
            <person name="Quentin Y."/>
            <person name="Noirot P."/>
            <person name="Filloux A."/>
            <person name="Mejean V."/>
            <person name="Dubow M.S."/>
            <person name="Barras F."/>
            <person name="Barbe V."/>
            <person name="Weissenbach J."/>
            <person name="Mihalcescu I."/>
            <person name="Vermeglio A."/>
            <person name="Achouak W."/>
            <person name="Heulin T."/>
        </authorList>
    </citation>
    <scope>NUCLEOTIDE SEQUENCE [LARGE SCALE GENOMIC DNA]</scope>
    <source>
        <strain evidence="7">ATCC BAA-407 / DSM 14655 / LMG 21543 / TTB310</strain>
    </source>
</reference>
<evidence type="ECO:0000313" key="7">
    <source>
        <dbReference type="Proteomes" id="UP000008385"/>
    </source>
</evidence>
<dbReference type="Gene3D" id="1.10.10.10">
    <property type="entry name" value="Winged helix-like DNA-binding domain superfamily/Winged helix DNA-binding domain"/>
    <property type="match status" value="1"/>
</dbReference>
<dbReference type="HOGENOM" id="CLU_039613_16_1_4"/>
<dbReference type="InterPro" id="IPR036388">
    <property type="entry name" value="WH-like_DNA-bd_sf"/>
</dbReference>
<sequence length="312" mass="34163">MDNGLLLGVNTFLAVAECGSFTGAALRLGVSPTAVSKSIRAMEGRHGVLLFQRTTRQVALTEAGRLLAERLRPAAEDIAQAFTTMAGLRDRPTGILRITAPRSAADLLAAVVPAYRRACPEVTLDLSLNDALVDLIRDGYDAGIRLDEAVEKDMVAVRLTPRITWTVVGAPAYLDRAGRPQAPEDLVHHESIRYRFSASRALHRWEFRRGRRSFIVDVAGGLVVDDRRLLLELAAQGQGLAYVAEREARADLAAGRLQAMLHPYIPSNEGLYLYFPGQSQRQPKLRAFIDALRASTREALRPGDDASPTTSR</sequence>
<dbReference type="AlphaFoldDB" id="F5Y3K1"/>
<dbReference type="InterPro" id="IPR005119">
    <property type="entry name" value="LysR_subst-bd"/>
</dbReference>
<dbReference type="SUPFAM" id="SSF46785">
    <property type="entry name" value="Winged helix' DNA-binding domain"/>
    <property type="match status" value="1"/>
</dbReference>
<evidence type="ECO:0000256" key="3">
    <source>
        <dbReference type="ARBA" id="ARBA00023125"/>
    </source>
</evidence>
<keyword evidence="3" id="KW-0238">DNA-binding</keyword>
<evidence type="ECO:0000256" key="2">
    <source>
        <dbReference type="ARBA" id="ARBA00023015"/>
    </source>
</evidence>
<evidence type="ECO:0000259" key="5">
    <source>
        <dbReference type="PROSITE" id="PS50931"/>
    </source>
</evidence>
<evidence type="ECO:0000256" key="1">
    <source>
        <dbReference type="ARBA" id="ARBA00009437"/>
    </source>
</evidence>
<gene>
    <name evidence="6" type="ordered locus">Rta_13890</name>
</gene>